<dbReference type="Pfam" id="PF07690">
    <property type="entry name" value="MFS_1"/>
    <property type="match status" value="1"/>
</dbReference>
<evidence type="ECO:0000256" key="1">
    <source>
        <dbReference type="ARBA" id="ARBA00004141"/>
    </source>
</evidence>
<dbReference type="AlphaFoldDB" id="A0A162J770"/>
<dbReference type="SUPFAM" id="SSF103473">
    <property type="entry name" value="MFS general substrate transporter"/>
    <property type="match status" value="1"/>
</dbReference>
<dbReference type="PANTHER" id="PTHR23507:SF1">
    <property type="entry name" value="FI18259P1-RELATED"/>
    <property type="match status" value="1"/>
</dbReference>
<evidence type="ECO:0000256" key="5">
    <source>
        <dbReference type="SAM" id="MobiDB-lite"/>
    </source>
</evidence>
<feature type="transmembrane region" description="Helical" evidence="6">
    <location>
        <begin position="479"/>
        <end position="503"/>
    </location>
</feature>
<comment type="subcellular location">
    <subcellularLocation>
        <location evidence="1">Membrane</location>
        <topology evidence="1">Multi-pass membrane protein</topology>
    </subcellularLocation>
</comment>
<feature type="transmembrane region" description="Helical" evidence="6">
    <location>
        <begin position="417"/>
        <end position="438"/>
    </location>
</feature>
<dbReference type="Proteomes" id="UP000076874">
    <property type="component" value="Unassembled WGS sequence"/>
</dbReference>
<dbReference type="EMBL" id="AZHD01000004">
    <property type="protein sequence ID" value="OAA64742.1"/>
    <property type="molecule type" value="Genomic_DNA"/>
</dbReference>
<dbReference type="PANTHER" id="PTHR23507">
    <property type="entry name" value="ZGC:174356"/>
    <property type="match status" value="1"/>
</dbReference>
<dbReference type="InterPro" id="IPR036259">
    <property type="entry name" value="MFS_trans_sf"/>
</dbReference>
<keyword evidence="2 6" id="KW-0812">Transmembrane</keyword>
<evidence type="ECO:0000256" key="4">
    <source>
        <dbReference type="ARBA" id="ARBA00023136"/>
    </source>
</evidence>
<feature type="transmembrane region" description="Helical" evidence="6">
    <location>
        <begin position="198"/>
        <end position="219"/>
    </location>
</feature>
<feature type="transmembrane region" description="Helical" evidence="6">
    <location>
        <begin position="450"/>
        <end position="473"/>
    </location>
</feature>
<feature type="transmembrane region" description="Helical" evidence="6">
    <location>
        <begin position="391"/>
        <end position="411"/>
    </location>
</feature>
<reference evidence="7 8" key="1">
    <citation type="journal article" date="2016" name="Genome Biol. Evol.">
        <title>Divergent and convergent evolution of fungal pathogenicity.</title>
        <authorList>
            <person name="Shang Y."/>
            <person name="Xiao G."/>
            <person name="Zheng P."/>
            <person name="Cen K."/>
            <person name="Zhan S."/>
            <person name="Wang C."/>
        </authorList>
    </citation>
    <scope>NUCLEOTIDE SEQUENCE [LARGE SCALE GENOMIC DNA]</scope>
    <source>
        <strain evidence="7 8">RCEF 264</strain>
    </source>
</reference>
<feature type="region of interest" description="Disordered" evidence="5">
    <location>
        <begin position="267"/>
        <end position="286"/>
    </location>
</feature>
<keyword evidence="3 6" id="KW-1133">Transmembrane helix</keyword>
<protein>
    <submittedName>
        <fullName evidence="7">Major facilitator superfamily domain, general substrate transporter</fullName>
    </submittedName>
</protein>
<name>A0A162J770_9HYPO</name>
<dbReference type="Gene3D" id="1.20.1250.20">
    <property type="entry name" value="MFS general substrate transporter like domains"/>
    <property type="match status" value="1"/>
</dbReference>
<dbReference type="GO" id="GO:0016020">
    <property type="term" value="C:membrane"/>
    <property type="evidence" value="ECO:0007669"/>
    <property type="project" value="UniProtKB-SubCell"/>
</dbReference>
<feature type="transmembrane region" description="Helical" evidence="6">
    <location>
        <begin position="349"/>
        <end position="371"/>
    </location>
</feature>
<gene>
    <name evidence="7" type="ORF">SPI_03389</name>
</gene>
<evidence type="ECO:0000256" key="3">
    <source>
        <dbReference type="ARBA" id="ARBA00022989"/>
    </source>
</evidence>
<dbReference type="InterPro" id="IPR011701">
    <property type="entry name" value="MFS"/>
</dbReference>
<feature type="transmembrane region" description="Helical" evidence="6">
    <location>
        <begin position="225"/>
        <end position="246"/>
    </location>
</feature>
<comment type="caution">
    <text evidence="7">The sequence shown here is derived from an EMBL/GenBank/DDBJ whole genome shotgun (WGS) entry which is preliminary data.</text>
</comment>
<evidence type="ECO:0000256" key="6">
    <source>
        <dbReference type="SAM" id="Phobius"/>
    </source>
</evidence>
<evidence type="ECO:0000313" key="8">
    <source>
        <dbReference type="Proteomes" id="UP000076874"/>
    </source>
</evidence>
<feature type="transmembrane region" description="Helical" evidence="6">
    <location>
        <begin position="162"/>
        <end position="186"/>
    </location>
</feature>
<organism evidence="7 8">
    <name type="scientific">Niveomyces insectorum RCEF 264</name>
    <dbReference type="NCBI Taxonomy" id="1081102"/>
    <lineage>
        <taxon>Eukaryota</taxon>
        <taxon>Fungi</taxon>
        <taxon>Dikarya</taxon>
        <taxon>Ascomycota</taxon>
        <taxon>Pezizomycotina</taxon>
        <taxon>Sordariomycetes</taxon>
        <taxon>Hypocreomycetidae</taxon>
        <taxon>Hypocreales</taxon>
        <taxon>Cordycipitaceae</taxon>
        <taxon>Niveomyces</taxon>
    </lineage>
</organism>
<dbReference type="OrthoDB" id="4868954at2759"/>
<keyword evidence="4 6" id="KW-0472">Membrane</keyword>
<sequence>MESMNAPSGRASEATPLLAEAGDDALTESPKLVSPVFPRKNLVTVASIMGMLALFEMASALQSIPLNQVVEDIICRNIAGTGLPLGDCGENTKVQAELAFLRGWQLTLDLLPGLLTAVPYGYIADKHGRKTMLVLSVVGTMLTQLIYLTVCWRSDVLPIRMTWLSSAAMFLGGGPVVLNGIIFSILADLTPEVYRSNVFLYVGASVLLGELISSSLASTLMQTNLWLPIFIGAGLLFPVLLMSLALPETRPPVTSDLAADSFSQDNNGHASTAGGASIPNSYGESGQQKKTAWSSVRNSLKAAGTATVFLFEVNGHVTLLLITLLTSTLGRNAQEVLLQFARKQYDWTWAQAGYLVTLKSFVLLLLLLVLLPAASYAITRWTARTALQRDLWLTQMSCAGMLVGTAVIGLSRNPVTMITGVVLYCLGNGYTLLLRSLLAALVEPSHLSTLLNTAGILESLGIVVAGPLLAAAFRAGLNIHFVGLPFLVATALFALAMVVLVLVRLPTA</sequence>
<keyword evidence="8" id="KW-1185">Reference proteome</keyword>
<feature type="transmembrane region" description="Helical" evidence="6">
    <location>
        <begin position="307"/>
        <end position="329"/>
    </location>
</feature>
<dbReference type="GO" id="GO:0022857">
    <property type="term" value="F:transmembrane transporter activity"/>
    <property type="evidence" value="ECO:0007669"/>
    <property type="project" value="InterPro"/>
</dbReference>
<evidence type="ECO:0000313" key="7">
    <source>
        <dbReference type="EMBL" id="OAA64742.1"/>
    </source>
</evidence>
<accession>A0A162J770</accession>
<feature type="transmembrane region" description="Helical" evidence="6">
    <location>
        <begin position="132"/>
        <end position="150"/>
    </location>
</feature>
<evidence type="ECO:0000256" key="2">
    <source>
        <dbReference type="ARBA" id="ARBA00022692"/>
    </source>
</evidence>
<proteinExistence type="predicted"/>